<dbReference type="PROSITE" id="PS51194">
    <property type="entry name" value="HELICASE_CTER"/>
    <property type="match status" value="1"/>
</dbReference>
<dbReference type="InterPro" id="IPR027417">
    <property type="entry name" value="P-loop_NTPase"/>
</dbReference>
<accession>A0A8S3TB23</accession>
<dbReference type="Pfam" id="PF00270">
    <property type="entry name" value="DEAD"/>
    <property type="match status" value="1"/>
</dbReference>
<dbReference type="EC" id="5.6.2.4" evidence="9"/>
<evidence type="ECO:0000256" key="7">
    <source>
        <dbReference type="ARBA" id="ARBA00023254"/>
    </source>
</evidence>
<dbReference type="Gene3D" id="3.40.50.300">
    <property type="entry name" value="P-loop containing nucleotide triphosphate hydrolases"/>
    <property type="match status" value="2"/>
</dbReference>
<dbReference type="SMART" id="SM00490">
    <property type="entry name" value="HELICc"/>
    <property type="match status" value="1"/>
</dbReference>
<evidence type="ECO:0000256" key="3">
    <source>
        <dbReference type="ARBA" id="ARBA00022801"/>
    </source>
</evidence>
<evidence type="ECO:0000256" key="4">
    <source>
        <dbReference type="ARBA" id="ARBA00022806"/>
    </source>
</evidence>
<evidence type="ECO:0000256" key="8">
    <source>
        <dbReference type="ARBA" id="ARBA00034617"/>
    </source>
</evidence>
<proteinExistence type="inferred from homology"/>
<reference evidence="13" key="1">
    <citation type="submission" date="2021-03" db="EMBL/GenBank/DDBJ databases">
        <authorList>
            <person name="Bekaert M."/>
        </authorList>
    </citation>
    <scope>NUCLEOTIDE SEQUENCE</scope>
</reference>
<dbReference type="FunFam" id="3.40.50.300:FF:001076">
    <property type="entry name" value="ATP-dependent DNA helicase MER3"/>
    <property type="match status" value="1"/>
</dbReference>
<evidence type="ECO:0000313" key="14">
    <source>
        <dbReference type="Proteomes" id="UP000683360"/>
    </source>
</evidence>
<protein>
    <recommendedName>
        <fullName evidence="9">DNA 3'-5' helicase</fullName>
        <ecNumber evidence="9">5.6.2.4</ecNumber>
    </recommendedName>
</protein>
<evidence type="ECO:0000256" key="9">
    <source>
        <dbReference type="ARBA" id="ARBA00034808"/>
    </source>
</evidence>
<dbReference type="GO" id="GO:0005524">
    <property type="term" value="F:ATP binding"/>
    <property type="evidence" value="ECO:0007669"/>
    <property type="project" value="UniProtKB-KW"/>
</dbReference>
<keyword evidence="4" id="KW-0347">Helicase</keyword>
<organism evidence="13 14">
    <name type="scientific">Mytilus edulis</name>
    <name type="common">Blue mussel</name>
    <dbReference type="NCBI Taxonomy" id="6550"/>
    <lineage>
        <taxon>Eukaryota</taxon>
        <taxon>Metazoa</taxon>
        <taxon>Spiralia</taxon>
        <taxon>Lophotrochozoa</taxon>
        <taxon>Mollusca</taxon>
        <taxon>Bivalvia</taxon>
        <taxon>Autobranchia</taxon>
        <taxon>Pteriomorphia</taxon>
        <taxon>Mytilida</taxon>
        <taxon>Mytiloidea</taxon>
        <taxon>Mytilidae</taxon>
        <taxon>Mytilinae</taxon>
        <taxon>Mytilus</taxon>
    </lineage>
</organism>
<dbReference type="GO" id="GO:0016787">
    <property type="term" value="F:hydrolase activity"/>
    <property type="evidence" value="ECO:0007669"/>
    <property type="project" value="UniProtKB-KW"/>
</dbReference>
<evidence type="ECO:0000259" key="12">
    <source>
        <dbReference type="PROSITE" id="PS51194"/>
    </source>
</evidence>
<evidence type="ECO:0000313" key="13">
    <source>
        <dbReference type="EMBL" id="CAG2226280.1"/>
    </source>
</evidence>
<dbReference type="SUPFAM" id="SSF52540">
    <property type="entry name" value="P-loop containing nucleoside triphosphate hydrolases"/>
    <property type="match status" value="2"/>
</dbReference>
<evidence type="ECO:0000256" key="2">
    <source>
        <dbReference type="ARBA" id="ARBA00022741"/>
    </source>
</evidence>
<dbReference type="InterPro" id="IPR001650">
    <property type="entry name" value="Helicase_C-like"/>
</dbReference>
<keyword evidence="6" id="KW-0413">Isomerase</keyword>
<keyword evidence="2" id="KW-0547">Nucleotide-binding</keyword>
<dbReference type="PANTHER" id="PTHR47835:SF3">
    <property type="entry name" value="HELICASE FOR MEIOSIS 1"/>
    <property type="match status" value="1"/>
</dbReference>
<dbReference type="GO" id="GO:0003676">
    <property type="term" value="F:nucleic acid binding"/>
    <property type="evidence" value="ECO:0007669"/>
    <property type="project" value="InterPro"/>
</dbReference>
<comment type="catalytic activity">
    <reaction evidence="10">
        <text>ATP + H2O = ADP + phosphate + H(+)</text>
        <dbReference type="Rhea" id="RHEA:13065"/>
        <dbReference type="ChEBI" id="CHEBI:15377"/>
        <dbReference type="ChEBI" id="CHEBI:15378"/>
        <dbReference type="ChEBI" id="CHEBI:30616"/>
        <dbReference type="ChEBI" id="CHEBI:43474"/>
        <dbReference type="ChEBI" id="CHEBI:456216"/>
        <dbReference type="EC" id="5.6.2.4"/>
    </reaction>
</comment>
<dbReference type="SMART" id="SM00487">
    <property type="entry name" value="DEXDc"/>
    <property type="match status" value="1"/>
</dbReference>
<evidence type="ECO:0000256" key="6">
    <source>
        <dbReference type="ARBA" id="ARBA00023235"/>
    </source>
</evidence>
<dbReference type="PANTHER" id="PTHR47835">
    <property type="entry name" value="HFM1, ATP DEPENDENT DNA HELICASE HOMOLOG"/>
    <property type="match status" value="1"/>
</dbReference>
<dbReference type="PROSITE" id="PS51192">
    <property type="entry name" value="HELICASE_ATP_BIND_1"/>
    <property type="match status" value="1"/>
</dbReference>
<comment type="catalytic activity">
    <reaction evidence="8">
        <text>Couples ATP hydrolysis with the unwinding of duplex DNA by translocating in the 3'-5' direction.</text>
        <dbReference type="EC" id="5.6.2.4"/>
    </reaction>
</comment>
<dbReference type="EMBL" id="CAJPWZ010001890">
    <property type="protein sequence ID" value="CAG2226280.1"/>
    <property type="molecule type" value="Genomic_DNA"/>
</dbReference>
<evidence type="ECO:0000259" key="11">
    <source>
        <dbReference type="PROSITE" id="PS51192"/>
    </source>
</evidence>
<evidence type="ECO:0000256" key="5">
    <source>
        <dbReference type="ARBA" id="ARBA00022840"/>
    </source>
</evidence>
<dbReference type="GO" id="GO:0043138">
    <property type="term" value="F:3'-5' DNA helicase activity"/>
    <property type="evidence" value="ECO:0007669"/>
    <property type="project" value="UniProtKB-EC"/>
</dbReference>
<gene>
    <name evidence="13" type="ORF">MEDL_39400</name>
</gene>
<feature type="domain" description="Helicase ATP-binding" evidence="11">
    <location>
        <begin position="247"/>
        <end position="443"/>
    </location>
</feature>
<keyword evidence="7" id="KW-0469">Meiosis</keyword>
<evidence type="ECO:0000256" key="1">
    <source>
        <dbReference type="ARBA" id="ARBA00010140"/>
    </source>
</evidence>
<dbReference type="Proteomes" id="UP000683360">
    <property type="component" value="Unassembled WGS sequence"/>
</dbReference>
<sequence>MMNPSQLFFDQRTPYDQPCNKFQKCENVSTEVPDAPLSFEAPLLPSQRFLGDIQASQLYQNSQRSHGQNQTGRLQETKHYSNYDLDLPVSQNYVPDILASQLYHNNQLEKDNSYHEKAGRGIANVRSGYKSDGLEKQSVNIILPKKTSRDMFKVQRMKDVDSTVEEKRTNFLHPDLAQQNVLEQTGKRKRFISPITPFFSHVSKAPKLTNRKENIGHTQKEAETPERVTAYKNKGRNPCFEKDAIPTPLPLLYKPLVVCAPTGAGKTALFELAIVRLMMKMENSPRKNFKVVYMAPITSCLCSENLHKLEGKNLNSGTQSEVKFGFRLTGDTEVDDYYELQEVNIILTTPEKWDSMTRRWRDNTCFVQSVCLFCIDEIHVLNDSTRGATIEAVISRMKTIQAAMGRSSVENFLPKLRFVAVSATIPNIDDIAEWLGESEPAISVKMDDSLRPVRLRKVVLGFYFDEHKGSAFHFDMSLNYKLAGIINTYSEDRPTLVFCSTRKSTQQAGEILAKDSRGKMIKTAQQRQKLMKYANMVKDNKLRDLVMKGIGFHHAGMDIQDRKYMEELFAAGDLFVLVATSTLAMGVNLPAHLVILKSTQYYNMGCHEEYSDTQILQMIGRAGRPQFDTTATAVIMTKNQTKVGIYHVICVYYCISKFIYDVGFTNVEFS</sequence>
<dbReference type="AlphaFoldDB" id="A0A8S3TB23"/>
<dbReference type="InterPro" id="IPR052247">
    <property type="entry name" value="Meiotic_Crossover_Helicase"/>
</dbReference>
<dbReference type="GO" id="GO:0007131">
    <property type="term" value="P:reciprocal meiotic recombination"/>
    <property type="evidence" value="ECO:0007669"/>
    <property type="project" value="UniProtKB-ARBA"/>
</dbReference>
<dbReference type="InterPro" id="IPR011545">
    <property type="entry name" value="DEAD/DEAH_box_helicase_dom"/>
</dbReference>
<comment type="caution">
    <text evidence="13">The sequence shown here is derived from an EMBL/GenBank/DDBJ whole genome shotgun (WGS) entry which is preliminary data.</text>
</comment>
<keyword evidence="3 13" id="KW-0378">Hydrolase</keyword>
<evidence type="ECO:0000256" key="10">
    <source>
        <dbReference type="ARBA" id="ARBA00048988"/>
    </source>
</evidence>
<dbReference type="OrthoDB" id="5575at2759"/>
<keyword evidence="5" id="KW-0067">ATP-binding</keyword>
<dbReference type="InterPro" id="IPR014001">
    <property type="entry name" value="Helicase_ATP-bd"/>
</dbReference>
<name>A0A8S3TB23_MYTED</name>
<dbReference type="CDD" id="cd18795">
    <property type="entry name" value="SF2_C_Ski2"/>
    <property type="match status" value="1"/>
</dbReference>
<dbReference type="Pfam" id="PF00271">
    <property type="entry name" value="Helicase_C"/>
    <property type="match status" value="1"/>
</dbReference>
<comment type="similarity">
    <text evidence="1">Belongs to the helicase family. SKI2 subfamily.</text>
</comment>
<feature type="domain" description="Helicase C-terminal" evidence="12">
    <location>
        <begin position="481"/>
        <end position="670"/>
    </location>
</feature>
<keyword evidence="14" id="KW-1185">Reference proteome</keyword>